<evidence type="ECO:0000256" key="5">
    <source>
        <dbReference type="ARBA" id="ARBA00022531"/>
    </source>
</evidence>
<evidence type="ECO:0000256" key="2">
    <source>
        <dbReference type="ARBA" id="ARBA00004229"/>
    </source>
</evidence>
<comment type="function">
    <text evidence="1">The light-harvesting complex (LHC) functions as a light receptor, it captures and delivers excitation energy to photosystems with which it is closely associated. Energy is transferred from the carotenoid and chlorophyll C (or B) to chlorophyll A and the photosynthetic reaction centers where it is used to synthesize ATP and reducing power.</text>
</comment>
<evidence type="ECO:0000256" key="6">
    <source>
        <dbReference type="ARBA" id="ARBA00022640"/>
    </source>
</evidence>
<dbReference type="Proteomes" id="UP001165082">
    <property type="component" value="Unassembled WGS sequence"/>
</dbReference>
<evidence type="ECO:0000256" key="1">
    <source>
        <dbReference type="ARBA" id="ARBA00004022"/>
    </source>
</evidence>
<gene>
    <name evidence="9" type="ORF">TrRE_jg876</name>
</gene>
<dbReference type="Pfam" id="PF00504">
    <property type="entry name" value="Chloroa_b-bind"/>
    <property type="match status" value="1"/>
</dbReference>
<evidence type="ECO:0000313" key="9">
    <source>
        <dbReference type="EMBL" id="GMH70616.1"/>
    </source>
</evidence>
<feature type="binding site" evidence="7">
    <location>
        <position position="204"/>
    </location>
    <ligand>
        <name>chlorophyll a</name>
        <dbReference type="ChEBI" id="CHEBI:58416"/>
        <label>1</label>
    </ligand>
</feature>
<keyword evidence="4" id="KW-0150">Chloroplast</keyword>
<accession>A0A9W7AH45</accession>
<keyword evidence="6" id="KW-0934">Plastid</keyword>
<keyword evidence="5" id="KW-0602">Photosynthesis</keyword>
<keyword evidence="10" id="KW-1185">Reference proteome</keyword>
<feature type="binding site" evidence="7">
    <location>
        <position position="67"/>
    </location>
    <ligand>
        <name>chlorophyll a</name>
        <dbReference type="ChEBI" id="CHEBI:58416"/>
        <label>1</label>
    </ligand>
</feature>
<dbReference type="OrthoDB" id="191071at2759"/>
<name>A0A9W7AH45_9STRA</name>
<dbReference type="GO" id="GO:0016020">
    <property type="term" value="C:membrane"/>
    <property type="evidence" value="ECO:0007669"/>
    <property type="project" value="InterPro"/>
</dbReference>
<sequence length="248" mass="26798">MKLALISTLLATANAFTYSPTGTTSPTTSLNALATKADLVTLAEKSNPVLKYYDPLQLASTTIYGESQDASIAWLRQAEIKHGRVAMAAFVGYIVQSNGIHFPTAQNTAGDLSQFSGSPPEQWDALPDAAKWQIILFVGFLEWFSESAGTHYMRGGKPGAFPKFSDHKDLVPHPVPFNLFDPFGLSGSRSAEKKERGLISELNNGRLAMIGIFGFLAEQKVDGAVPLLKGVVKHYDGEFMAPFLAGPM</sequence>
<proteinExistence type="inferred from homology"/>
<dbReference type="PANTHER" id="PTHR21649">
    <property type="entry name" value="CHLOROPHYLL A/B BINDING PROTEIN"/>
    <property type="match status" value="1"/>
</dbReference>
<keyword evidence="8" id="KW-0732">Signal</keyword>
<evidence type="ECO:0000256" key="4">
    <source>
        <dbReference type="ARBA" id="ARBA00022528"/>
    </source>
</evidence>
<feature type="binding site" evidence="7">
    <location>
        <position position="79"/>
    </location>
    <ligand>
        <name>chlorophyll a</name>
        <dbReference type="ChEBI" id="CHEBI:58416"/>
        <label>1</label>
    </ligand>
</feature>
<comment type="caution">
    <text evidence="9">The sequence shown here is derived from an EMBL/GenBank/DDBJ whole genome shotgun (WGS) entry which is preliminary data.</text>
</comment>
<dbReference type="SUPFAM" id="SSF103511">
    <property type="entry name" value="Chlorophyll a-b binding protein"/>
    <property type="match status" value="1"/>
</dbReference>
<keyword evidence="7" id="KW-0148">Chlorophyll</keyword>
<dbReference type="GO" id="GO:0009507">
    <property type="term" value="C:chloroplast"/>
    <property type="evidence" value="ECO:0007669"/>
    <property type="project" value="UniProtKB-SubCell"/>
</dbReference>
<dbReference type="AlphaFoldDB" id="A0A9W7AH45"/>
<dbReference type="InterPro" id="IPR001344">
    <property type="entry name" value="Chloro_AB-bd_pln"/>
</dbReference>
<feature type="binding site" evidence="7">
    <location>
        <position position="201"/>
    </location>
    <ligand>
        <name>chlorophyll a</name>
        <dbReference type="ChEBI" id="CHEBI:58416"/>
        <label>1</label>
    </ligand>
</feature>
<evidence type="ECO:0000256" key="7">
    <source>
        <dbReference type="PIRSR" id="PIRSR601344-1"/>
    </source>
</evidence>
<dbReference type="Gene3D" id="1.10.3460.10">
    <property type="entry name" value="Chlorophyll a/b binding protein domain"/>
    <property type="match status" value="1"/>
</dbReference>
<evidence type="ECO:0000256" key="8">
    <source>
        <dbReference type="SAM" id="SignalP"/>
    </source>
</evidence>
<feature type="binding site" evidence="7">
    <location>
        <position position="206"/>
    </location>
    <ligand>
        <name>chlorophyll a</name>
        <dbReference type="ChEBI" id="CHEBI:58416"/>
        <label>1</label>
    </ligand>
</feature>
<dbReference type="EMBL" id="BRXZ01001414">
    <property type="protein sequence ID" value="GMH70616.1"/>
    <property type="molecule type" value="Genomic_DNA"/>
</dbReference>
<feature type="chain" id="PRO_5040992623" description="Chlorophyll a-b binding protein, chloroplastic" evidence="8">
    <location>
        <begin position="16"/>
        <end position="248"/>
    </location>
</feature>
<evidence type="ECO:0008006" key="11">
    <source>
        <dbReference type="Google" id="ProtNLM"/>
    </source>
</evidence>
<dbReference type="GO" id="GO:0009765">
    <property type="term" value="P:photosynthesis, light harvesting"/>
    <property type="evidence" value="ECO:0007669"/>
    <property type="project" value="InterPro"/>
</dbReference>
<protein>
    <recommendedName>
        <fullName evidence="11">Chlorophyll a-b binding protein, chloroplastic</fullName>
    </recommendedName>
</protein>
<dbReference type="InterPro" id="IPR022796">
    <property type="entry name" value="Chloroa_b-bind"/>
</dbReference>
<feature type="binding site" evidence="7">
    <location>
        <position position="82"/>
    </location>
    <ligand>
        <name>chlorophyll a</name>
        <dbReference type="ChEBI" id="CHEBI:58416"/>
        <label>1</label>
    </ligand>
</feature>
<comment type="similarity">
    <text evidence="3">Belongs to the fucoxanthin chlorophyll protein family.</text>
</comment>
<dbReference type="GO" id="GO:0016168">
    <property type="term" value="F:chlorophyll binding"/>
    <property type="evidence" value="ECO:0007669"/>
    <property type="project" value="UniProtKB-KW"/>
</dbReference>
<evidence type="ECO:0000256" key="3">
    <source>
        <dbReference type="ARBA" id="ARBA00005933"/>
    </source>
</evidence>
<evidence type="ECO:0000313" key="10">
    <source>
        <dbReference type="Proteomes" id="UP001165082"/>
    </source>
</evidence>
<organism evidence="9 10">
    <name type="scientific">Triparma retinervis</name>
    <dbReference type="NCBI Taxonomy" id="2557542"/>
    <lineage>
        <taxon>Eukaryota</taxon>
        <taxon>Sar</taxon>
        <taxon>Stramenopiles</taxon>
        <taxon>Ochrophyta</taxon>
        <taxon>Bolidophyceae</taxon>
        <taxon>Parmales</taxon>
        <taxon>Triparmaceae</taxon>
        <taxon>Triparma</taxon>
    </lineage>
</organism>
<reference evidence="9" key="1">
    <citation type="submission" date="2022-07" db="EMBL/GenBank/DDBJ databases">
        <title>Genome analysis of Parmales, a sister group of diatoms, reveals the evolutionary specialization of diatoms from phago-mixotrophs to photoautotrophs.</title>
        <authorList>
            <person name="Ban H."/>
            <person name="Sato S."/>
            <person name="Yoshikawa S."/>
            <person name="Kazumasa Y."/>
            <person name="Nakamura Y."/>
            <person name="Ichinomiya M."/>
            <person name="Saitoh K."/>
            <person name="Sato N."/>
            <person name="Blanc-Mathieu R."/>
            <person name="Endo H."/>
            <person name="Kuwata A."/>
            <person name="Ogata H."/>
        </authorList>
    </citation>
    <scope>NUCLEOTIDE SEQUENCE</scope>
</reference>
<comment type="subcellular location">
    <subcellularLocation>
        <location evidence="2">Plastid</location>
        <location evidence="2">Chloroplast</location>
    </subcellularLocation>
</comment>
<feature type="binding site" description="axial binding residue" evidence="7">
    <location>
        <position position="84"/>
    </location>
    <ligand>
        <name>chlorophyll b</name>
        <dbReference type="ChEBI" id="CHEBI:61721"/>
        <label>1</label>
    </ligand>
    <ligandPart>
        <name>Mg</name>
        <dbReference type="ChEBI" id="CHEBI:25107"/>
    </ligandPart>
</feature>
<feature type="signal peptide" evidence="8">
    <location>
        <begin position="1"/>
        <end position="15"/>
    </location>
</feature>
<keyword evidence="7" id="KW-0157">Chromophore</keyword>